<comment type="caution">
    <text evidence="9">The sequence shown here is derived from an EMBL/GenBank/DDBJ whole genome shotgun (WGS) entry which is preliminary data.</text>
</comment>
<sequence length="64" mass="7159">MRRAMDVQHALARKGHHRRALPDLIIAATAEEHGAVVVHYDKDYDLISEVTGQETRWVVPAGSL</sequence>
<evidence type="ECO:0000256" key="3">
    <source>
        <dbReference type="ARBA" id="ARBA00022722"/>
    </source>
</evidence>
<comment type="cofactor">
    <cofactor evidence="1">
        <name>Mg(2+)</name>
        <dbReference type="ChEBI" id="CHEBI:18420"/>
    </cofactor>
</comment>
<evidence type="ECO:0000256" key="1">
    <source>
        <dbReference type="ARBA" id="ARBA00001946"/>
    </source>
</evidence>
<keyword evidence="5" id="KW-0378">Hydrolase</keyword>
<dbReference type="EMBL" id="BAAAPC010000019">
    <property type="protein sequence ID" value="GAA2008776.1"/>
    <property type="molecule type" value="Genomic_DNA"/>
</dbReference>
<keyword evidence="10" id="KW-1185">Reference proteome</keyword>
<dbReference type="Pfam" id="PF01850">
    <property type="entry name" value="PIN"/>
    <property type="match status" value="1"/>
</dbReference>
<evidence type="ECO:0000256" key="2">
    <source>
        <dbReference type="ARBA" id="ARBA00022649"/>
    </source>
</evidence>
<proteinExistence type="inferred from homology"/>
<dbReference type="InterPro" id="IPR029060">
    <property type="entry name" value="PIN-like_dom_sf"/>
</dbReference>
<protein>
    <recommendedName>
        <fullName evidence="8">PIN domain-containing protein</fullName>
    </recommendedName>
</protein>
<dbReference type="PANTHER" id="PTHR33653">
    <property type="entry name" value="RIBONUCLEASE VAPC2"/>
    <property type="match status" value="1"/>
</dbReference>
<dbReference type="Gene3D" id="3.40.50.1010">
    <property type="entry name" value="5'-nuclease"/>
    <property type="match status" value="1"/>
</dbReference>
<name>A0ABP5EYV6_9ACTN</name>
<comment type="similarity">
    <text evidence="7">Belongs to the PINc/VapC protein family.</text>
</comment>
<accession>A0ABP5EYV6</accession>
<reference evidence="10" key="1">
    <citation type="journal article" date="2019" name="Int. J. Syst. Evol. Microbiol.">
        <title>The Global Catalogue of Microorganisms (GCM) 10K type strain sequencing project: providing services to taxonomists for standard genome sequencing and annotation.</title>
        <authorList>
            <consortium name="The Broad Institute Genomics Platform"/>
            <consortium name="The Broad Institute Genome Sequencing Center for Infectious Disease"/>
            <person name="Wu L."/>
            <person name="Ma J."/>
        </authorList>
    </citation>
    <scope>NUCLEOTIDE SEQUENCE [LARGE SCALE GENOMIC DNA]</scope>
    <source>
        <strain evidence="10">JCM 15313</strain>
    </source>
</reference>
<keyword evidence="4" id="KW-0479">Metal-binding</keyword>
<keyword evidence="3" id="KW-0540">Nuclease</keyword>
<evidence type="ECO:0000256" key="5">
    <source>
        <dbReference type="ARBA" id="ARBA00022801"/>
    </source>
</evidence>
<feature type="domain" description="PIN" evidence="8">
    <location>
        <begin position="9"/>
        <end position="47"/>
    </location>
</feature>
<evidence type="ECO:0000256" key="4">
    <source>
        <dbReference type="ARBA" id="ARBA00022723"/>
    </source>
</evidence>
<organism evidence="9 10">
    <name type="scientific">Nocardiopsis rhodophaea</name>
    <dbReference type="NCBI Taxonomy" id="280238"/>
    <lineage>
        <taxon>Bacteria</taxon>
        <taxon>Bacillati</taxon>
        <taxon>Actinomycetota</taxon>
        <taxon>Actinomycetes</taxon>
        <taxon>Streptosporangiales</taxon>
        <taxon>Nocardiopsidaceae</taxon>
        <taxon>Nocardiopsis</taxon>
    </lineage>
</organism>
<dbReference type="InterPro" id="IPR050556">
    <property type="entry name" value="Type_II_TA_system_RNase"/>
</dbReference>
<dbReference type="InterPro" id="IPR002716">
    <property type="entry name" value="PIN_dom"/>
</dbReference>
<gene>
    <name evidence="9" type="ORF">GCM10009799_40630</name>
</gene>
<evidence type="ECO:0000313" key="10">
    <source>
        <dbReference type="Proteomes" id="UP001501585"/>
    </source>
</evidence>
<evidence type="ECO:0000256" key="7">
    <source>
        <dbReference type="ARBA" id="ARBA00038093"/>
    </source>
</evidence>
<keyword evidence="2" id="KW-1277">Toxin-antitoxin system</keyword>
<dbReference type="SUPFAM" id="SSF88723">
    <property type="entry name" value="PIN domain-like"/>
    <property type="match status" value="1"/>
</dbReference>
<keyword evidence="6" id="KW-0460">Magnesium</keyword>
<evidence type="ECO:0000313" key="9">
    <source>
        <dbReference type="EMBL" id="GAA2008776.1"/>
    </source>
</evidence>
<evidence type="ECO:0000259" key="8">
    <source>
        <dbReference type="Pfam" id="PF01850"/>
    </source>
</evidence>
<dbReference type="PANTHER" id="PTHR33653:SF1">
    <property type="entry name" value="RIBONUCLEASE VAPC2"/>
    <property type="match status" value="1"/>
</dbReference>
<evidence type="ECO:0000256" key="6">
    <source>
        <dbReference type="ARBA" id="ARBA00022842"/>
    </source>
</evidence>
<dbReference type="Proteomes" id="UP001501585">
    <property type="component" value="Unassembled WGS sequence"/>
</dbReference>